<accession>A0A512PDU5</accession>
<keyword evidence="2" id="KW-1185">Reference proteome</keyword>
<gene>
    <name evidence="1" type="ORF">CSO01_20950</name>
</gene>
<comment type="caution">
    <text evidence="1">The sequence shown here is derived from an EMBL/GenBank/DDBJ whole genome shotgun (WGS) entry which is preliminary data.</text>
</comment>
<evidence type="ECO:0000313" key="1">
    <source>
        <dbReference type="EMBL" id="GEP69380.1"/>
    </source>
</evidence>
<reference evidence="1 2" key="1">
    <citation type="submission" date="2019-07" db="EMBL/GenBank/DDBJ databases">
        <title>Whole genome shotgun sequence of Cellulomonas soli NBRC 109434.</title>
        <authorList>
            <person name="Hosoyama A."/>
            <person name="Uohara A."/>
            <person name="Ohji S."/>
            <person name="Ichikawa N."/>
        </authorList>
    </citation>
    <scope>NUCLEOTIDE SEQUENCE [LARGE SCALE GENOMIC DNA]</scope>
    <source>
        <strain evidence="1 2">NBRC 109434</strain>
    </source>
</reference>
<dbReference type="RefSeq" id="WP_146953142.1">
    <property type="nucleotide sequence ID" value="NZ_BAABBJ010000007.1"/>
</dbReference>
<sequence length="134" mass="14209">MPDHPRAGFPGVAYVQLARGLRYARGALRLEQLAPATIWVLDEPTTTVGQISTGAFLDLWWQPHEGVGAPSSVARLRLLGADTHLLGDPLLRVRSPRITGSGLTYDVEVLAGVVPGRAGGCVLFINPPVGPTSH</sequence>
<organism evidence="1 2">
    <name type="scientific">Cellulomonas soli</name>
    <dbReference type="NCBI Taxonomy" id="931535"/>
    <lineage>
        <taxon>Bacteria</taxon>
        <taxon>Bacillati</taxon>
        <taxon>Actinomycetota</taxon>
        <taxon>Actinomycetes</taxon>
        <taxon>Micrococcales</taxon>
        <taxon>Cellulomonadaceae</taxon>
        <taxon>Cellulomonas</taxon>
    </lineage>
</organism>
<name>A0A512PDU5_9CELL</name>
<dbReference type="OrthoDB" id="5192069at2"/>
<proteinExistence type="predicted"/>
<dbReference type="Proteomes" id="UP000321798">
    <property type="component" value="Unassembled WGS sequence"/>
</dbReference>
<dbReference type="AlphaFoldDB" id="A0A512PDU5"/>
<evidence type="ECO:0000313" key="2">
    <source>
        <dbReference type="Proteomes" id="UP000321798"/>
    </source>
</evidence>
<protein>
    <submittedName>
        <fullName evidence="1">Uncharacterized protein</fullName>
    </submittedName>
</protein>
<dbReference type="EMBL" id="BKAL01000007">
    <property type="protein sequence ID" value="GEP69380.1"/>
    <property type="molecule type" value="Genomic_DNA"/>
</dbReference>